<feature type="domain" description="SH3" evidence="4">
    <location>
        <begin position="150"/>
        <end position="211"/>
    </location>
</feature>
<dbReference type="EMBL" id="KZ110609">
    <property type="protein sequence ID" value="OSX57316.1"/>
    <property type="molecule type" value="Genomic_DNA"/>
</dbReference>
<dbReference type="GO" id="GO:0051666">
    <property type="term" value="P:actin cortical patch localization"/>
    <property type="evidence" value="ECO:0007669"/>
    <property type="project" value="InterPro"/>
</dbReference>
<dbReference type="InterPro" id="IPR046982">
    <property type="entry name" value="BIN3/RVS161-like"/>
</dbReference>
<dbReference type="GeneID" id="36328202"/>
<sequence length="882" mass="95408">MMLKGKAHWEAESLSREQRVRLLNGYYALTKMWEVLPSQPPILAHSGRCPGNQRCTKAFGQLWKYVVDMAGMHPGLQKEDVLNKFNMMEGYVKALVAEREGQAPGEQDGIPNCRESAVLVTAHKPSAPSSTRSAADSQTPNDSPSDENAPRSQFVLAMHDFEPQAQNVACLPFNAGQIITVLNRDPSGWWDGELDGRRGWFPSNYVTADAGMLTEEDLPRLTRACRGHAHSMSSASAASWATPAGSPTTRSRSFSRTDHRPLPADSDGTAVDPYCPPLMIPLLHGLSLLQNAAKLNRITHFQPSTAYIISCVRAILADVGCLQREAPNLKRHGILGQERKRILSDLASLVSQAKKASAPEIIEDDELREVEVETMVRLGGQLFAHVRGFLALIVQCGINIPIQGGQPPGTTVGKLHGRWGSSDGTAVQSDDSSGVSEFGQRWGPSEKMAKMTNGVERRSSTRKGDTHSVLSTPLRARSMGDLKTPKQAISEVDIAKMPLVAHHKSLAVKGAGYSTFSPRTRKLVDGTIARHKASHQSVSSQSSSSSFSSANSITTPATPAFPSGPSTATEVVEALRYTHDNYLSTIAAFIGHAHSHSRTSHASSTGHMYDLVREVVDMVCRLLTIVEAVLKHPEIPAPRTERLKAAKEGLYNATSKLADSVRLLTMPPSPDVSEEEEKITLLRCATNALKAGSDCVSAVKKCLQRPTGERPFVIQLPSPGEIGLPTSPGKFSNHVNTHVRAASKSSSMHALRDLYASQGMDAEEEDLTIQAQTDSSVDVTVRVDRSSGELKPSAQAILPNPWQPPETPTESIAESTLSSASFESKALPPLRIINEGIPSDLPSPVSLAPTDDDRTTWEGSSQKRAHSPMSFEEKLVNGDLPP</sequence>
<dbReference type="GO" id="GO:0097320">
    <property type="term" value="P:plasma membrane tubulation"/>
    <property type="evidence" value="ECO:0007669"/>
    <property type="project" value="TreeGrafter"/>
</dbReference>
<feature type="compositionally biased region" description="Low complexity" evidence="3">
    <location>
        <begin position="236"/>
        <end position="254"/>
    </location>
</feature>
<dbReference type="FunFam" id="2.30.30.40:FF:000072">
    <property type="entry name" value="Unconventional Myosin IB"/>
    <property type="match status" value="1"/>
</dbReference>
<dbReference type="GO" id="GO:0043332">
    <property type="term" value="C:mating projection tip"/>
    <property type="evidence" value="ECO:0007669"/>
    <property type="project" value="TreeGrafter"/>
</dbReference>
<name>A0A1X6MM66_9APHY</name>
<dbReference type="PANTHER" id="PTHR47174">
    <property type="entry name" value="BRIDGING INTEGRATOR 3"/>
    <property type="match status" value="1"/>
</dbReference>
<dbReference type="GO" id="GO:0030479">
    <property type="term" value="C:actin cortical patch"/>
    <property type="evidence" value="ECO:0007669"/>
    <property type="project" value="TreeGrafter"/>
</dbReference>
<dbReference type="Gene3D" id="2.30.30.40">
    <property type="entry name" value="SH3 Domains"/>
    <property type="match status" value="1"/>
</dbReference>
<dbReference type="SUPFAM" id="SSF50044">
    <property type="entry name" value="SH3-domain"/>
    <property type="match status" value="1"/>
</dbReference>
<dbReference type="Pfam" id="PF14604">
    <property type="entry name" value="SH3_9"/>
    <property type="match status" value="1"/>
</dbReference>
<reference evidence="5 6" key="1">
    <citation type="submission" date="2017-04" db="EMBL/GenBank/DDBJ databases">
        <title>Genome Sequence of the Model Brown-Rot Fungus Postia placenta SB12.</title>
        <authorList>
            <consortium name="DOE Joint Genome Institute"/>
            <person name="Gaskell J."/>
            <person name="Kersten P."/>
            <person name="Larrondo L.F."/>
            <person name="Canessa P."/>
            <person name="Martinez D."/>
            <person name="Hibbett D."/>
            <person name="Schmoll M."/>
            <person name="Kubicek C.P."/>
            <person name="Martinez A.T."/>
            <person name="Yadav J."/>
            <person name="Master E."/>
            <person name="Magnuson J.K."/>
            <person name="James T."/>
            <person name="Yaver D."/>
            <person name="Berka R."/>
            <person name="Labutti K."/>
            <person name="Lipzen A."/>
            <person name="Aerts A."/>
            <person name="Barry K."/>
            <person name="Henrissat B."/>
            <person name="Blanchette R."/>
            <person name="Grigoriev I."/>
            <person name="Cullen D."/>
        </authorList>
    </citation>
    <scope>NUCLEOTIDE SEQUENCE [LARGE SCALE GENOMIC DNA]</scope>
    <source>
        <strain evidence="5 6">MAD-698-R-SB12</strain>
    </source>
</reference>
<dbReference type="GO" id="GO:0031097">
    <property type="term" value="C:medial cortex"/>
    <property type="evidence" value="ECO:0007669"/>
    <property type="project" value="TreeGrafter"/>
</dbReference>
<evidence type="ECO:0000313" key="6">
    <source>
        <dbReference type="Proteomes" id="UP000194127"/>
    </source>
</evidence>
<feature type="region of interest" description="Disordered" evidence="3">
    <location>
        <begin position="532"/>
        <end position="565"/>
    </location>
</feature>
<feature type="region of interest" description="Disordered" evidence="3">
    <location>
        <begin position="409"/>
        <end position="468"/>
    </location>
</feature>
<accession>A0A1X6MM66</accession>
<feature type="compositionally biased region" description="Polar residues" evidence="3">
    <location>
        <begin position="808"/>
        <end position="820"/>
    </location>
</feature>
<dbReference type="RefSeq" id="XP_024334110.1">
    <property type="nucleotide sequence ID" value="XM_024483253.1"/>
</dbReference>
<dbReference type="GO" id="GO:0006897">
    <property type="term" value="P:endocytosis"/>
    <property type="evidence" value="ECO:0007669"/>
    <property type="project" value="InterPro"/>
</dbReference>
<gene>
    <name evidence="5" type="ORF">POSPLADRAFT_1104169</name>
</gene>
<dbReference type="GO" id="GO:1990528">
    <property type="term" value="C:Rvs161p-Rvs167p complex"/>
    <property type="evidence" value="ECO:0007669"/>
    <property type="project" value="TreeGrafter"/>
</dbReference>
<dbReference type="GO" id="GO:0008289">
    <property type="term" value="F:lipid binding"/>
    <property type="evidence" value="ECO:0007669"/>
    <property type="project" value="TreeGrafter"/>
</dbReference>
<dbReference type="Proteomes" id="UP000194127">
    <property type="component" value="Unassembled WGS sequence"/>
</dbReference>
<keyword evidence="1 2" id="KW-0728">SH3 domain</keyword>
<organism evidence="5 6">
    <name type="scientific">Postia placenta MAD-698-R-SB12</name>
    <dbReference type="NCBI Taxonomy" id="670580"/>
    <lineage>
        <taxon>Eukaryota</taxon>
        <taxon>Fungi</taxon>
        <taxon>Dikarya</taxon>
        <taxon>Basidiomycota</taxon>
        <taxon>Agaricomycotina</taxon>
        <taxon>Agaricomycetes</taxon>
        <taxon>Polyporales</taxon>
        <taxon>Adustoporiaceae</taxon>
        <taxon>Rhodonia</taxon>
    </lineage>
</organism>
<feature type="compositionally biased region" description="Polar residues" evidence="3">
    <location>
        <begin position="127"/>
        <end position="143"/>
    </location>
</feature>
<evidence type="ECO:0000313" key="5">
    <source>
        <dbReference type="EMBL" id="OSX57316.1"/>
    </source>
</evidence>
<dbReference type="AlphaFoldDB" id="A0A1X6MM66"/>
<feature type="compositionally biased region" description="Basic and acidic residues" evidence="3">
    <location>
        <begin position="455"/>
        <end position="466"/>
    </location>
</feature>
<protein>
    <recommendedName>
        <fullName evidence="4">SH3 domain-containing protein</fullName>
    </recommendedName>
</protein>
<feature type="region of interest" description="Disordered" evidence="3">
    <location>
        <begin position="236"/>
        <end position="268"/>
    </location>
</feature>
<dbReference type="SMART" id="SM00326">
    <property type="entry name" value="SH3"/>
    <property type="match status" value="1"/>
</dbReference>
<dbReference type="PRINTS" id="PR00452">
    <property type="entry name" value="SH3DOMAIN"/>
</dbReference>
<evidence type="ECO:0000256" key="2">
    <source>
        <dbReference type="PROSITE-ProRule" id="PRU00192"/>
    </source>
</evidence>
<dbReference type="PROSITE" id="PS50002">
    <property type="entry name" value="SH3"/>
    <property type="match status" value="1"/>
</dbReference>
<dbReference type="OrthoDB" id="28357at2759"/>
<dbReference type="InterPro" id="IPR001452">
    <property type="entry name" value="SH3_domain"/>
</dbReference>
<evidence type="ECO:0000256" key="3">
    <source>
        <dbReference type="SAM" id="MobiDB-lite"/>
    </source>
</evidence>
<feature type="compositionally biased region" description="Polar residues" evidence="3">
    <location>
        <begin position="422"/>
        <end position="435"/>
    </location>
</feature>
<feature type="region of interest" description="Disordered" evidence="3">
    <location>
        <begin position="122"/>
        <end position="149"/>
    </location>
</feature>
<feature type="non-terminal residue" evidence="5">
    <location>
        <position position="882"/>
    </location>
</feature>
<dbReference type="STRING" id="670580.A0A1X6MM66"/>
<dbReference type="PANTHER" id="PTHR47174:SF1">
    <property type="entry name" value="REDUCED VIABILITY UPON STARVATION PROTEIN 167"/>
    <property type="match status" value="1"/>
</dbReference>
<feature type="region of interest" description="Disordered" evidence="3">
    <location>
        <begin position="795"/>
        <end position="820"/>
    </location>
</feature>
<feature type="compositionally biased region" description="Low complexity" evidence="3">
    <location>
        <begin position="535"/>
        <end position="552"/>
    </location>
</feature>
<evidence type="ECO:0000259" key="4">
    <source>
        <dbReference type="PROSITE" id="PS50002"/>
    </source>
</evidence>
<proteinExistence type="predicted"/>
<dbReference type="CDD" id="cd11883">
    <property type="entry name" value="SH3_Sdc25"/>
    <property type="match status" value="1"/>
</dbReference>
<feature type="region of interest" description="Disordered" evidence="3">
    <location>
        <begin position="833"/>
        <end position="882"/>
    </location>
</feature>
<dbReference type="InterPro" id="IPR036028">
    <property type="entry name" value="SH3-like_dom_sf"/>
</dbReference>
<evidence type="ECO:0000256" key="1">
    <source>
        <dbReference type="ARBA" id="ARBA00022443"/>
    </source>
</evidence>
<keyword evidence="6" id="KW-1185">Reference proteome</keyword>